<evidence type="ECO:0000313" key="2">
    <source>
        <dbReference type="Proteomes" id="UP000654947"/>
    </source>
</evidence>
<protein>
    <submittedName>
        <fullName evidence="1">Uncharacterized protein</fullName>
    </submittedName>
</protein>
<proteinExistence type="predicted"/>
<reference evidence="1 2" key="1">
    <citation type="journal article" date="2014" name="Int. J. Syst. Evol. Microbiol.">
        <title>Complete genome sequence of Corynebacterium casei LMG S-19264T (=DSM 44701T), isolated from a smear-ripened cheese.</title>
        <authorList>
            <consortium name="US DOE Joint Genome Institute (JGI-PGF)"/>
            <person name="Walter F."/>
            <person name="Albersmeier A."/>
            <person name="Kalinowski J."/>
            <person name="Ruckert C."/>
        </authorList>
    </citation>
    <scope>NUCLEOTIDE SEQUENCE [LARGE SCALE GENOMIC DNA]</scope>
    <source>
        <strain evidence="1 2">KCTC 19473</strain>
    </source>
</reference>
<dbReference type="AlphaFoldDB" id="A0A919CEZ3"/>
<dbReference type="Proteomes" id="UP000654947">
    <property type="component" value="Unassembled WGS sequence"/>
</dbReference>
<name>A0A919CEZ3_9ACTN</name>
<evidence type="ECO:0000313" key="1">
    <source>
        <dbReference type="EMBL" id="GHD17115.1"/>
    </source>
</evidence>
<keyword evidence="2" id="KW-1185">Reference proteome</keyword>
<gene>
    <name evidence="1" type="ORF">GCM10007147_05930</name>
</gene>
<dbReference type="RefSeq" id="WP_193517318.1">
    <property type="nucleotide sequence ID" value="NZ_BMXL01000002.1"/>
</dbReference>
<dbReference type="EMBL" id="BMXL01000002">
    <property type="protein sequence ID" value="GHD17115.1"/>
    <property type="molecule type" value="Genomic_DNA"/>
</dbReference>
<sequence length="133" mass="14239">MARIAEVLPGHFWCALLAALVSTATRVDRAVERAPDSAKEFLEERSPPDWGPAQELLADTALETVGECAAGLPTGTRVQELLLTMRVLGVFVCPGPVRHTEIARLCLVPLGKDVLGDGAARLLRQSYHAALAD</sequence>
<accession>A0A919CEZ3</accession>
<organism evidence="1 2">
    <name type="scientific">Nocardiopsis kunsanensis</name>
    <dbReference type="NCBI Taxonomy" id="141693"/>
    <lineage>
        <taxon>Bacteria</taxon>
        <taxon>Bacillati</taxon>
        <taxon>Actinomycetota</taxon>
        <taxon>Actinomycetes</taxon>
        <taxon>Streptosporangiales</taxon>
        <taxon>Nocardiopsidaceae</taxon>
        <taxon>Nocardiopsis</taxon>
    </lineage>
</organism>
<comment type="caution">
    <text evidence="1">The sequence shown here is derived from an EMBL/GenBank/DDBJ whole genome shotgun (WGS) entry which is preliminary data.</text>
</comment>